<evidence type="ECO:0000256" key="1">
    <source>
        <dbReference type="SAM" id="MobiDB-lite"/>
    </source>
</evidence>
<feature type="compositionally biased region" description="Polar residues" evidence="1">
    <location>
        <begin position="29"/>
        <end position="40"/>
    </location>
</feature>
<reference evidence="2" key="1">
    <citation type="journal article" date="2020" name="Stud. Mycol.">
        <title>101 Dothideomycetes genomes: a test case for predicting lifestyles and emergence of pathogens.</title>
        <authorList>
            <person name="Haridas S."/>
            <person name="Albert R."/>
            <person name="Binder M."/>
            <person name="Bloem J."/>
            <person name="Labutti K."/>
            <person name="Salamov A."/>
            <person name="Andreopoulos B."/>
            <person name="Baker S."/>
            <person name="Barry K."/>
            <person name="Bills G."/>
            <person name="Bluhm B."/>
            <person name="Cannon C."/>
            <person name="Castanera R."/>
            <person name="Culley D."/>
            <person name="Daum C."/>
            <person name="Ezra D."/>
            <person name="Gonzalez J."/>
            <person name="Henrissat B."/>
            <person name="Kuo A."/>
            <person name="Liang C."/>
            <person name="Lipzen A."/>
            <person name="Lutzoni F."/>
            <person name="Magnuson J."/>
            <person name="Mondo S."/>
            <person name="Nolan M."/>
            <person name="Ohm R."/>
            <person name="Pangilinan J."/>
            <person name="Park H.-J."/>
            <person name="Ramirez L."/>
            <person name="Alfaro M."/>
            <person name="Sun H."/>
            <person name="Tritt A."/>
            <person name="Yoshinaga Y."/>
            <person name="Zwiers L.-H."/>
            <person name="Turgeon B."/>
            <person name="Goodwin S."/>
            <person name="Spatafora J."/>
            <person name="Crous P."/>
            <person name="Grigoriev I."/>
        </authorList>
    </citation>
    <scope>NUCLEOTIDE SEQUENCE</scope>
    <source>
        <strain evidence="2">CBS 627.86</strain>
    </source>
</reference>
<organism evidence="2 3">
    <name type="scientific">Lophiotrema nucula</name>
    <dbReference type="NCBI Taxonomy" id="690887"/>
    <lineage>
        <taxon>Eukaryota</taxon>
        <taxon>Fungi</taxon>
        <taxon>Dikarya</taxon>
        <taxon>Ascomycota</taxon>
        <taxon>Pezizomycotina</taxon>
        <taxon>Dothideomycetes</taxon>
        <taxon>Pleosporomycetidae</taxon>
        <taxon>Pleosporales</taxon>
        <taxon>Lophiotremataceae</taxon>
        <taxon>Lophiotrema</taxon>
    </lineage>
</organism>
<evidence type="ECO:0000313" key="2">
    <source>
        <dbReference type="EMBL" id="KAF2114352.1"/>
    </source>
</evidence>
<feature type="compositionally biased region" description="Basic and acidic residues" evidence="1">
    <location>
        <begin position="16"/>
        <end position="26"/>
    </location>
</feature>
<dbReference type="EMBL" id="ML977325">
    <property type="protein sequence ID" value="KAF2114352.1"/>
    <property type="molecule type" value="Genomic_DNA"/>
</dbReference>
<name>A0A6A5Z4K6_9PLEO</name>
<gene>
    <name evidence="2" type="ORF">BDV96DRAFT_95078</name>
</gene>
<dbReference type="OrthoDB" id="420564at2759"/>
<keyword evidence="3" id="KW-1185">Reference proteome</keyword>
<feature type="region of interest" description="Disordered" evidence="1">
    <location>
        <begin position="1"/>
        <end position="42"/>
    </location>
</feature>
<protein>
    <submittedName>
        <fullName evidence="2">Uncharacterized protein</fullName>
    </submittedName>
</protein>
<sequence length="172" mass="19314">MDTANAAPSTTSGTRNRWDTPVRKPQDAFNRSQYSSTSTEVVPRTKVTLRGTGTDQSSVADILMCKGSRLPKLSKLWFARTPHVLKGTHDKEGNFTSVECVRADQDFENWETENQVSMRKLVSLLHEIKRTMSDKIGVAMLVSRASGRPLEMLRVSRTVPILPVDTIREYFG</sequence>
<accession>A0A6A5Z4K6</accession>
<evidence type="ECO:0000313" key="3">
    <source>
        <dbReference type="Proteomes" id="UP000799770"/>
    </source>
</evidence>
<dbReference type="Proteomes" id="UP000799770">
    <property type="component" value="Unassembled WGS sequence"/>
</dbReference>
<feature type="compositionally biased region" description="Polar residues" evidence="1">
    <location>
        <begin position="1"/>
        <end position="15"/>
    </location>
</feature>
<dbReference type="AlphaFoldDB" id="A0A6A5Z4K6"/>
<proteinExistence type="predicted"/>